<evidence type="ECO:0000313" key="4">
    <source>
        <dbReference type="WBParaSite" id="Hba_08088"/>
    </source>
</evidence>
<sequence>MSTSHEGDRKPDTQRVNSETSMHNVTVTPSKVISVPPEGVLPHDDDCIPSQVVNSSLKTISSHQDLLKFLDVHFASDGSCSYVTLNADLRPSLAITSRSNESLLFLEDRCELWSNYPLSSRRPTHSIQQSEDSFSDTFSCSVTSFRHRFSQFSIDNSCFDIGTCTAENSAVGTPIEKNFPGNDEICFVDNLKNSADGQQTSQVDELIYFQEKFICNKSKKRNIEAGKRYGDLRLIEMLRVRVVQLKDLRGSGKSVFVLAKLDNKDIHHSSAIARDSCIYPKNVFDLVTSLLLFLTHLFLLMIPPFQQFAAITND</sequence>
<keyword evidence="2" id="KW-0472">Membrane</keyword>
<evidence type="ECO:0000313" key="3">
    <source>
        <dbReference type="Proteomes" id="UP000095283"/>
    </source>
</evidence>
<feature type="region of interest" description="Disordered" evidence="1">
    <location>
        <begin position="1"/>
        <end position="22"/>
    </location>
</feature>
<name>A0A1I7WSC3_HETBA</name>
<evidence type="ECO:0000256" key="2">
    <source>
        <dbReference type="SAM" id="Phobius"/>
    </source>
</evidence>
<dbReference type="WBParaSite" id="Hba_08088">
    <property type="protein sequence ID" value="Hba_08088"/>
    <property type="gene ID" value="Hba_08088"/>
</dbReference>
<organism evidence="3 4">
    <name type="scientific">Heterorhabditis bacteriophora</name>
    <name type="common">Entomopathogenic nematode worm</name>
    <dbReference type="NCBI Taxonomy" id="37862"/>
    <lineage>
        <taxon>Eukaryota</taxon>
        <taxon>Metazoa</taxon>
        <taxon>Ecdysozoa</taxon>
        <taxon>Nematoda</taxon>
        <taxon>Chromadorea</taxon>
        <taxon>Rhabditida</taxon>
        <taxon>Rhabditina</taxon>
        <taxon>Rhabditomorpha</taxon>
        <taxon>Strongyloidea</taxon>
        <taxon>Heterorhabditidae</taxon>
        <taxon>Heterorhabditis</taxon>
    </lineage>
</organism>
<protein>
    <submittedName>
        <fullName evidence="4">Protein kinase domain-containing protein</fullName>
    </submittedName>
</protein>
<reference evidence="4" key="1">
    <citation type="submission" date="2016-11" db="UniProtKB">
        <authorList>
            <consortium name="WormBaseParasite"/>
        </authorList>
    </citation>
    <scope>IDENTIFICATION</scope>
</reference>
<keyword evidence="2" id="KW-0812">Transmembrane</keyword>
<keyword evidence="3" id="KW-1185">Reference proteome</keyword>
<dbReference type="AlphaFoldDB" id="A0A1I7WSC3"/>
<proteinExistence type="predicted"/>
<keyword evidence="2" id="KW-1133">Transmembrane helix</keyword>
<feature type="transmembrane region" description="Helical" evidence="2">
    <location>
        <begin position="283"/>
        <end position="302"/>
    </location>
</feature>
<evidence type="ECO:0000256" key="1">
    <source>
        <dbReference type="SAM" id="MobiDB-lite"/>
    </source>
</evidence>
<feature type="compositionally biased region" description="Basic and acidic residues" evidence="1">
    <location>
        <begin position="1"/>
        <end position="13"/>
    </location>
</feature>
<accession>A0A1I7WSC3</accession>
<dbReference type="Proteomes" id="UP000095283">
    <property type="component" value="Unplaced"/>
</dbReference>